<evidence type="ECO:0000313" key="7">
    <source>
        <dbReference type="EMBL" id="TCP62048.1"/>
    </source>
</evidence>
<evidence type="ECO:0000256" key="2">
    <source>
        <dbReference type="ARBA" id="ARBA00022723"/>
    </source>
</evidence>
<dbReference type="AlphaFoldDB" id="A0A4R2RHF3"/>
<keyword evidence="8" id="KW-1185">Reference proteome</keyword>
<dbReference type="InterPro" id="IPR003468">
    <property type="entry name" value="Cyt_c_oxidase_monohaem-su/FixO"/>
</dbReference>
<dbReference type="InterPro" id="IPR009056">
    <property type="entry name" value="Cyt_c-like_dom"/>
</dbReference>
<evidence type="ECO:0000256" key="3">
    <source>
        <dbReference type="ARBA" id="ARBA00023004"/>
    </source>
</evidence>
<evidence type="ECO:0000256" key="4">
    <source>
        <dbReference type="PROSITE-ProRule" id="PRU00433"/>
    </source>
</evidence>
<evidence type="ECO:0000256" key="5">
    <source>
        <dbReference type="SAM" id="Phobius"/>
    </source>
</evidence>
<name>A0A4R2RHF3_9FIRM</name>
<feature type="domain" description="Cytochrome c" evidence="6">
    <location>
        <begin position="53"/>
        <end position="161"/>
    </location>
</feature>
<dbReference type="PROSITE" id="PS51007">
    <property type="entry name" value="CYTC"/>
    <property type="match status" value="1"/>
</dbReference>
<dbReference type="GO" id="GO:0009055">
    <property type="term" value="F:electron transfer activity"/>
    <property type="evidence" value="ECO:0007669"/>
    <property type="project" value="InterPro"/>
</dbReference>
<gene>
    <name evidence="7" type="ORF">EDD73_12421</name>
</gene>
<comment type="caution">
    <text evidence="7">The sequence shown here is derived from an EMBL/GenBank/DDBJ whole genome shotgun (WGS) entry which is preliminary data.</text>
</comment>
<keyword evidence="2 4" id="KW-0479">Metal-binding</keyword>
<keyword evidence="3 4" id="KW-0408">Iron</keyword>
<evidence type="ECO:0000259" key="6">
    <source>
        <dbReference type="PROSITE" id="PS51007"/>
    </source>
</evidence>
<evidence type="ECO:0000256" key="1">
    <source>
        <dbReference type="ARBA" id="ARBA00022617"/>
    </source>
</evidence>
<reference evidence="7 8" key="1">
    <citation type="submission" date="2019-03" db="EMBL/GenBank/DDBJ databases">
        <title>Genomic Encyclopedia of Type Strains, Phase IV (KMG-IV): sequencing the most valuable type-strain genomes for metagenomic binning, comparative biology and taxonomic classification.</title>
        <authorList>
            <person name="Goeker M."/>
        </authorList>
    </citation>
    <scope>NUCLEOTIDE SEQUENCE [LARGE SCALE GENOMIC DNA]</scope>
    <source>
        <strain evidence="7 8">DSM 11170</strain>
    </source>
</reference>
<feature type="transmembrane region" description="Helical" evidence="5">
    <location>
        <begin position="6"/>
        <end position="26"/>
    </location>
</feature>
<keyword evidence="5" id="KW-0812">Transmembrane</keyword>
<keyword evidence="5" id="KW-1133">Transmembrane helix</keyword>
<dbReference type="GO" id="GO:0046872">
    <property type="term" value="F:metal ion binding"/>
    <property type="evidence" value="ECO:0007669"/>
    <property type="project" value="UniProtKB-KW"/>
</dbReference>
<dbReference type="InterPro" id="IPR036909">
    <property type="entry name" value="Cyt_c-like_dom_sf"/>
</dbReference>
<protein>
    <submittedName>
        <fullName evidence="7">Cbb3-type cytochrome c oxidase subunit II</fullName>
    </submittedName>
</protein>
<proteinExistence type="predicted"/>
<dbReference type="Proteomes" id="UP000294813">
    <property type="component" value="Unassembled WGS sequence"/>
</dbReference>
<dbReference type="Gene3D" id="1.10.760.10">
    <property type="entry name" value="Cytochrome c-like domain"/>
    <property type="match status" value="1"/>
</dbReference>
<dbReference type="SUPFAM" id="SSF46626">
    <property type="entry name" value="Cytochrome c"/>
    <property type="match status" value="1"/>
</dbReference>
<keyword evidence="5" id="KW-0472">Membrane</keyword>
<organism evidence="7 8">
    <name type="scientific">Heliophilum fasciatum</name>
    <dbReference type="NCBI Taxonomy" id="35700"/>
    <lineage>
        <taxon>Bacteria</taxon>
        <taxon>Bacillati</taxon>
        <taxon>Bacillota</taxon>
        <taxon>Clostridia</taxon>
        <taxon>Eubacteriales</taxon>
        <taxon>Heliobacteriaceae</taxon>
        <taxon>Heliophilum</taxon>
    </lineage>
</organism>
<dbReference type="GO" id="GO:0020037">
    <property type="term" value="F:heme binding"/>
    <property type="evidence" value="ECO:0007669"/>
    <property type="project" value="InterPro"/>
</dbReference>
<keyword evidence="1 4" id="KW-0349">Heme</keyword>
<dbReference type="EMBL" id="SLXT01000024">
    <property type="protein sequence ID" value="TCP62048.1"/>
    <property type="molecule type" value="Genomic_DNA"/>
</dbReference>
<accession>A0A4R2RHF3</accession>
<dbReference type="Pfam" id="PF02433">
    <property type="entry name" value="FixO"/>
    <property type="match status" value="1"/>
</dbReference>
<evidence type="ECO:0000313" key="8">
    <source>
        <dbReference type="Proteomes" id="UP000294813"/>
    </source>
</evidence>
<dbReference type="RefSeq" id="WP_165876485.1">
    <property type="nucleotide sequence ID" value="NZ_JAOQNU010000024.1"/>
</dbReference>
<sequence>MERNPYLLVFVAIFFFAVGTVATMFIPFTEENLMTPTPTAEYRKQVVNDNPQSKAAKGRELYMQNGCMYCHTQWVRPTKTDEKLGPVIRAGDTYYDSPHLHGSNRTGPDLLWVGDRIPDKAWHIKHLKDPQSVVAGSIMPPYKFLSDEELDALAEYLVTLKHIDNPTDQSDPQYRY</sequence>